<evidence type="ECO:0000313" key="2">
    <source>
        <dbReference type="Proteomes" id="UP000326678"/>
    </source>
</evidence>
<protein>
    <submittedName>
        <fullName evidence="1">Uncharacterized protein</fullName>
    </submittedName>
</protein>
<dbReference type="Proteomes" id="UP000326678">
    <property type="component" value="Chromosome Gxm1"/>
</dbReference>
<proteinExistence type="predicted"/>
<gene>
    <name evidence="1" type="ORF">GXM_06599</name>
</gene>
<keyword evidence="2" id="KW-1185">Reference proteome</keyword>
<dbReference type="EMBL" id="CP045226">
    <property type="protein sequence ID" value="QFS49105.1"/>
    <property type="molecule type" value="Genomic_DNA"/>
</dbReference>
<reference evidence="1 2" key="1">
    <citation type="submission" date="2019-10" db="EMBL/GenBank/DDBJ databases">
        <title>Genomic and transcriptomic insights into the perfect genentic adaptation of a filamentous nitrogen-fixing cyanobacterium to rice fields.</title>
        <authorList>
            <person name="Chen Z."/>
        </authorList>
    </citation>
    <scope>NUCLEOTIDE SEQUENCE [LARGE SCALE GENOMIC DNA]</scope>
    <source>
        <strain evidence="1">CCNUC1</strain>
    </source>
</reference>
<dbReference type="KEGG" id="nsh:GXM_06599"/>
<organism evidence="1 2">
    <name type="scientific">Nostoc sphaeroides CCNUC1</name>
    <dbReference type="NCBI Taxonomy" id="2653204"/>
    <lineage>
        <taxon>Bacteria</taxon>
        <taxon>Bacillati</taxon>
        <taxon>Cyanobacteriota</taxon>
        <taxon>Cyanophyceae</taxon>
        <taxon>Nostocales</taxon>
        <taxon>Nostocaceae</taxon>
        <taxon>Nostoc</taxon>
    </lineage>
</organism>
<sequence>MLYFATSPLTSYSIANAAAVPNTYSSVTFTLGYDAPKFTELPAVGARGNKLCKTLIGL</sequence>
<accession>A0A5P8W8M6</accession>
<name>A0A5P8W8M6_9NOSO</name>
<evidence type="ECO:0000313" key="1">
    <source>
        <dbReference type="EMBL" id="QFS49105.1"/>
    </source>
</evidence>
<dbReference type="AlphaFoldDB" id="A0A5P8W8M6"/>